<organism evidence="2 3">
    <name type="scientific">Acidobacterium capsulatum (strain ATCC 51196 / DSM 11244 / BCRC 80197 / JCM 7670 / NBRC 15755 / NCIMB 13165 / 161)</name>
    <dbReference type="NCBI Taxonomy" id="240015"/>
    <lineage>
        <taxon>Bacteria</taxon>
        <taxon>Pseudomonadati</taxon>
        <taxon>Acidobacteriota</taxon>
        <taxon>Terriglobia</taxon>
        <taxon>Terriglobales</taxon>
        <taxon>Acidobacteriaceae</taxon>
        <taxon>Acidobacterium</taxon>
    </lineage>
</organism>
<reference evidence="2 3" key="1">
    <citation type="journal article" date="2009" name="Appl. Environ. Microbiol.">
        <title>Three genomes from the phylum Acidobacteria provide insight into the lifestyles of these microorganisms in soils.</title>
        <authorList>
            <person name="Ward N.L."/>
            <person name="Challacombe J.F."/>
            <person name="Janssen P.H."/>
            <person name="Henrissat B."/>
            <person name="Coutinho P.M."/>
            <person name="Wu M."/>
            <person name="Xie G."/>
            <person name="Haft D.H."/>
            <person name="Sait M."/>
            <person name="Badger J."/>
            <person name="Barabote R.D."/>
            <person name="Bradley B."/>
            <person name="Brettin T.S."/>
            <person name="Brinkac L.M."/>
            <person name="Bruce D."/>
            <person name="Creasy T."/>
            <person name="Daugherty S.C."/>
            <person name="Davidsen T.M."/>
            <person name="DeBoy R.T."/>
            <person name="Detter J.C."/>
            <person name="Dodson R.J."/>
            <person name="Durkin A.S."/>
            <person name="Ganapathy A."/>
            <person name="Gwinn-Giglio M."/>
            <person name="Han C.S."/>
            <person name="Khouri H."/>
            <person name="Kiss H."/>
            <person name="Kothari S.P."/>
            <person name="Madupu R."/>
            <person name="Nelson K.E."/>
            <person name="Nelson W.C."/>
            <person name="Paulsen I."/>
            <person name="Penn K."/>
            <person name="Ren Q."/>
            <person name="Rosovitz M.J."/>
            <person name="Selengut J.D."/>
            <person name="Shrivastava S."/>
            <person name="Sullivan S.A."/>
            <person name="Tapia R."/>
            <person name="Thompson L.S."/>
            <person name="Watkins K.L."/>
            <person name="Yang Q."/>
            <person name="Yu C."/>
            <person name="Zafar N."/>
            <person name="Zhou L."/>
            <person name="Kuske C.R."/>
        </authorList>
    </citation>
    <scope>NUCLEOTIDE SEQUENCE [LARGE SCALE GENOMIC DNA]</scope>
    <source>
        <strain evidence="3">ATCC 51196 / DSM 11244 / BCRC 80197 / JCM 7670 / NBRC 15755 / NCIMB 13165 / 161</strain>
    </source>
</reference>
<protein>
    <recommendedName>
        <fullName evidence="4">Alkyl hydroperoxide reductase subunit C/ Thiol specific antioxidant domain-containing protein</fullName>
    </recommendedName>
</protein>
<dbReference type="AlphaFoldDB" id="C1F312"/>
<gene>
    <name evidence="2" type="ordered locus">ACP_0914</name>
</gene>
<feature type="chain" id="PRO_5002907083" description="Alkyl hydroperoxide reductase subunit C/ Thiol specific antioxidant domain-containing protein" evidence="1">
    <location>
        <begin position="24"/>
        <end position="182"/>
    </location>
</feature>
<accession>C1F312</accession>
<dbReference type="EMBL" id="CP001472">
    <property type="protein sequence ID" value="ACO31979.1"/>
    <property type="molecule type" value="Genomic_DNA"/>
</dbReference>
<dbReference type="HOGENOM" id="CLU_1479026_0_0_0"/>
<sequence length="182" mass="20815">MRSLRNMVRLALFGVLGPLALLAAAGAQTPVRFPAVTAYSLAKSKVALPADLKGKLNLLVLSFDVSQSPEVDRWLREAQSLERLHEGLRYYVLPVSERENDLYRWWQNSSMRGNYSDPQEWPRIVPLYVNRKQFRGALQIPKDRSVVVLLTDAQGEVLWRTHGKLDQEKQAEIERQLLAVSY</sequence>
<evidence type="ECO:0000256" key="1">
    <source>
        <dbReference type="SAM" id="SignalP"/>
    </source>
</evidence>
<feature type="signal peptide" evidence="1">
    <location>
        <begin position="1"/>
        <end position="23"/>
    </location>
</feature>
<evidence type="ECO:0008006" key="4">
    <source>
        <dbReference type="Google" id="ProtNLM"/>
    </source>
</evidence>
<dbReference type="Proteomes" id="UP000002207">
    <property type="component" value="Chromosome"/>
</dbReference>
<dbReference type="KEGG" id="aca:ACP_0914"/>
<name>C1F312_ACIC5</name>
<dbReference type="InParanoid" id="C1F312"/>
<evidence type="ECO:0000313" key="2">
    <source>
        <dbReference type="EMBL" id="ACO31979.1"/>
    </source>
</evidence>
<dbReference type="eggNOG" id="ENOG5030N9T">
    <property type="taxonomic scope" value="Bacteria"/>
</dbReference>
<keyword evidence="3" id="KW-1185">Reference proteome</keyword>
<keyword evidence="1" id="KW-0732">Signal</keyword>
<proteinExistence type="predicted"/>
<evidence type="ECO:0000313" key="3">
    <source>
        <dbReference type="Proteomes" id="UP000002207"/>
    </source>
</evidence>